<keyword evidence="1" id="KW-0472">Membrane</keyword>
<dbReference type="Proteomes" id="UP000482634">
    <property type="component" value="Unassembled WGS sequence"/>
</dbReference>
<accession>A0A6B3NXZ4</accession>
<gene>
    <name evidence="2" type="ORF">G3436_21755</name>
</gene>
<protein>
    <submittedName>
        <fullName evidence="2">Urea transporter</fullName>
    </submittedName>
</protein>
<feature type="non-terminal residue" evidence="2">
    <location>
        <position position="1"/>
    </location>
</feature>
<name>A0A6B3NXZ4_9PSED</name>
<dbReference type="EMBL" id="JAAHBU010000369">
    <property type="protein sequence ID" value="NER66011.1"/>
    <property type="molecule type" value="Genomic_DNA"/>
</dbReference>
<evidence type="ECO:0000256" key="1">
    <source>
        <dbReference type="SAM" id="Phobius"/>
    </source>
</evidence>
<keyword evidence="1" id="KW-1133">Transmembrane helix</keyword>
<proteinExistence type="predicted"/>
<comment type="caution">
    <text evidence="2">The sequence shown here is derived from an EMBL/GenBank/DDBJ whole genome shotgun (WGS) entry which is preliminary data.</text>
</comment>
<reference evidence="2 3" key="1">
    <citation type="submission" date="2020-02" db="EMBL/GenBank/DDBJ databases">
        <title>Broccoli isolated Pseudomonas sp.</title>
        <authorList>
            <person name="Fujikawa T."/>
            <person name="Sawada H."/>
        </authorList>
    </citation>
    <scope>NUCLEOTIDE SEQUENCE [LARGE SCALE GENOMIC DNA]</scope>
    <source>
        <strain evidence="2 3">MAFF212427</strain>
    </source>
</reference>
<dbReference type="AlphaFoldDB" id="A0A6B3NXZ4"/>
<feature type="transmembrane region" description="Helical" evidence="1">
    <location>
        <begin position="6"/>
        <end position="30"/>
    </location>
</feature>
<keyword evidence="1" id="KW-0812">Transmembrane</keyword>
<organism evidence="2 3">
    <name type="scientific">Pseudomonas brassicae</name>
    <dbReference type="NCBI Taxonomy" id="2708063"/>
    <lineage>
        <taxon>Bacteria</taxon>
        <taxon>Pseudomonadati</taxon>
        <taxon>Pseudomonadota</taxon>
        <taxon>Gammaproteobacteria</taxon>
        <taxon>Pseudomonadales</taxon>
        <taxon>Pseudomonadaceae</taxon>
        <taxon>Pseudomonas</taxon>
    </lineage>
</organism>
<keyword evidence="3" id="KW-1185">Reference proteome</keyword>
<evidence type="ECO:0000313" key="3">
    <source>
        <dbReference type="Proteomes" id="UP000482634"/>
    </source>
</evidence>
<evidence type="ECO:0000313" key="2">
    <source>
        <dbReference type="EMBL" id="NER66011.1"/>
    </source>
</evidence>
<sequence length="48" mass="5194">IVLAIVLQPLVSLLPVPGLTAPFILACWLLQLGTHARRRPLAQLRASP</sequence>